<dbReference type="Gene3D" id="3.40.50.720">
    <property type="entry name" value="NAD(P)-binding Rossmann-like Domain"/>
    <property type="match status" value="1"/>
</dbReference>
<accession>A0ABS5Z9V3</accession>
<dbReference type="InterPro" id="IPR020904">
    <property type="entry name" value="Sc_DH/Rdtase_CS"/>
</dbReference>
<sequence>MKLNLECSAVITGASRGIGRHIAHQLASRQVKLVLAARNEQDLNDIKQELSVYNNPVYVIKTDVLNKNDLHNLYDKSIAAYGSIDILVNNAGIEAIQNYDSLSGKLIEQIISVNLTAPMLLSQLFLNHMQHQNSGHIVNIASAAGMFPPPFSEPYAASKAGLIAFTHSLRMSLKQQNSHVSSSAITPGFVDGEGMYENGKSLGGEAPWYVGSIPIHKVATAVINAIEKDIPEQVLVPGIPKVAKTLQLFFPKGFETVSKKLNLFKTLVEVAKTREQVS</sequence>
<dbReference type="PRINTS" id="PR00081">
    <property type="entry name" value="GDHRDH"/>
</dbReference>
<evidence type="ECO:0000256" key="3">
    <source>
        <dbReference type="RuleBase" id="RU000363"/>
    </source>
</evidence>
<name>A0ABS5Z9V3_9GAMM</name>
<evidence type="ECO:0000256" key="2">
    <source>
        <dbReference type="ARBA" id="ARBA00023002"/>
    </source>
</evidence>
<evidence type="ECO:0000313" key="5">
    <source>
        <dbReference type="Proteomes" id="UP000690515"/>
    </source>
</evidence>
<reference evidence="4 5" key="1">
    <citation type="submission" date="2021-04" db="EMBL/GenBank/DDBJ databases">
        <authorList>
            <person name="Pira H."/>
            <person name="Risdian C."/>
            <person name="Wink J."/>
        </authorList>
    </citation>
    <scope>NUCLEOTIDE SEQUENCE [LARGE SCALE GENOMIC DNA]</scope>
    <source>
        <strain evidence="4 5">WH53</strain>
    </source>
</reference>
<comment type="similarity">
    <text evidence="1 3">Belongs to the short-chain dehydrogenases/reductases (SDR) family.</text>
</comment>
<dbReference type="PROSITE" id="PS00061">
    <property type="entry name" value="ADH_SHORT"/>
    <property type="match status" value="1"/>
</dbReference>
<dbReference type="Pfam" id="PF00106">
    <property type="entry name" value="adh_short"/>
    <property type="match status" value="1"/>
</dbReference>
<evidence type="ECO:0000313" key="4">
    <source>
        <dbReference type="EMBL" id="MBU2710837.1"/>
    </source>
</evidence>
<protein>
    <submittedName>
        <fullName evidence="4">SDR family NAD(P)-dependent oxidoreductase</fullName>
    </submittedName>
</protein>
<keyword evidence="5" id="KW-1185">Reference proteome</keyword>
<keyword evidence="2" id="KW-0560">Oxidoreductase</keyword>
<dbReference type="PRINTS" id="PR00080">
    <property type="entry name" value="SDRFAMILY"/>
</dbReference>
<dbReference type="EMBL" id="JAGSOY010000011">
    <property type="protein sequence ID" value="MBU2710837.1"/>
    <property type="molecule type" value="Genomic_DNA"/>
</dbReference>
<dbReference type="PANTHER" id="PTHR44196:SF1">
    <property type="entry name" value="DEHYDROGENASE_REDUCTASE SDR FAMILY MEMBER 7B"/>
    <property type="match status" value="1"/>
</dbReference>
<gene>
    <name evidence="4" type="ORF">KCG35_07180</name>
</gene>
<dbReference type="RefSeq" id="WP_215819000.1">
    <property type="nucleotide sequence ID" value="NZ_JAGSOY010000011.1"/>
</dbReference>
<comment type="caution">
    <text evidence="4">The sequence shown here is derived from an EMBL/GenBank/DDBJ whole genome shotgun (WGS) entry which is preliminary data.</text>
</comment>
<evidence type="ECO:0000256" key="1">
    <source>
        <dbReference type="ARBA" id="ARBA00006484"/>
    </source>
</evidence>
<proteinExistence type="inferred from homology"/>
<dbReference type="InterPro" id="IPR002347">
    <property type="entry name" value="SDR_fam"/>
</dbReference>
<dbReference type="InterPro" id="IPR036291">
    <property type="entry name" value="NAD(P)-bd_dom_sf"/>
</dbReference>
<dbReference type="SUPFAM" id="SSF51735">
    <property type="entry name" value="NAD(P)-binding Rossmann-fold domains"/>
    <property type="match status" value="1"/>
</dbReference>
<dbReference type="PANTHER" id="PTHR44196">
    <property type="entry name" value="DEHYDROGENASE/REDUCTASE SDR FAMILY MEMBER 7B"/>
    <property type="match status" value="1"/>
</dbReference>
<dbReference type="Proteomes" id="UP000690515">
    <property type="component" value="Unassembled WGS sequence"/>
</dbReference>
<organism evidence="4 5">
    <name type="scientific">Zooshikella harenae</name>
    <dbReference type="NCBI Taxonomy" id="2827238"/>
    <lineage>
        <taxon>Bacteria</taxon>
        <taxon>Pseudomonadati</taxon>
        <taxon>Pseudomonadota</taxon>
        <taxon>Gammaproteobacteria</taxon>
        <taxon>Oceanospirillales</taxon>
        <taxon>Zooshikellaceae</taxon>
        <taxon>Zooshikella</taxon>
    </lineage>
</organism>